<feature type="compositionally biased region" description="Low complexity" evidence="9">
    <location>
        <begin position="633"/>
        <end position="651"/>
    </location>
</feature>
<dbReference type="AlphaFoldDB" id="A0A364N3L7"/>
<gene>
    <name evidence="11" type="ORF">DDE83_004811</name>
</gene>
<evidence type="ECO:0000256" key="3">
    <source>
        <dbReference type="ARBA" id="ARBA00017059"/>
    </source>
</evidence>
<feature type="region of interest" description="Disordered" evidence="9">
    <location>
        <begin position="273"/>
        <end position="408"/>
    </location>
</feature>
<feature type="compositionally biased region" description="Low complexity" evidence="9">
    <location>
        <begin position="988"/>
        <end position="1009"/>
    </location>
</feature>
<evidence type="ECO:0000256" key="2">
    <source>
        <dbReference type="ARBA" id="ARBA00005245"/>
    </source>
</evidence>
<comment type="caution">
    <text evidence="11">The sequence shown here is derived from an EMBL/GenBank/DDBJ whole genome shotgun (WGS) entry which is preliminary data.</text>
</comment>
<feature type="region of interest" description="Disordered" evidence="9">
    <location>
        <begin position="530"/>
        <end position="651"/>
    </location>
</feature>
<evidence type="ECO:0000313" key="11">
    <source>
        <dbReference type="EMBL" id="RAR11053.1"/>
    </source>
</evidence>
<keyword evidence="12" id="KW-1185">Reference proteome</keyword>
<dbReference type="Proteomes" id="UP000249619">
    <property type="component" value="Unassembled WGS sequence"/>
</dbReference>
<feature type="transmembrane region" description="Helical" evidence="10">
    <location>
        <begin position="27"/>
        <end position="45"/>
    </location>
</feature>
<feature type="compositionally biased region" description="Acidic residues" evidence="9">
    <location>
        <begin position="816"/>
        <end position="827"/>
    </location>
</feature>
<evidence type="ECO:0000256" key="5">
    <source>
        <dbReference type="ARBA" id="ARBA00022824"/>
    </source>
</evidence>
<evidence type="ECO:0000256" key="1">
    <source>
        <dbReference type="ARBA" id="ARBA00004477"/>
    </source>
</evidence>
<accession>A0A364N3L7</accession>
<feature type="region of interest" description="Disordered" evidence="9">
    <location>
        <begin position="942"/>
        <end position="972"/>
    </location>
</feature>
<evidence type="ECO:0000256" key="8">
    <source>
        <dbReference type="ARBA" id="ARBA00045204"/>
    </source>
</evidence>
<dbReference type="InterPro" id="IPR009542">
    <property type="entry name" value="Spc1/SPCS1"/>
</dbReference>
<dbReference type="OrthoDB" id="2142961at2759"/>
<feature type="transmembrane region" description="Helical" evidence="10">
    <location>
        <begin position="52"/>
        <end position="72"/>
    </location>
</feature>
<evidence type="ECO:0000256" key="6">
    <source>
        <dbReference type="ARBA" id="ARBA00022989"/>
    </source>
</evidence>
<feature type="compositionally biased region" description="Polar residues" evidence="9">
    <location>
        <begin position="130"/>
        <end position="139"/>
    </location>
</feature>
<feature type="compositionally biased region" description="Polar residues" evidence="9">
    <location>
        <begin position="149"/>
        <end position="161"/>
    </location>
</feature>
<feature type="compositionally biased region" description="Polar residues" evidence="9">
    <location>
        <begin position="830"/>
        <end position="840"/>
    </location>
</feature>
<evidence type="ECO:0000256" key="7">
    <source>
        <dbReference type="ARBA" id="ARBA00023136"/>
    </source>
</evidence>
<dbReference type="GO" id="GO:0006465">
    <property type="term" value="P:signal peptide processing"/>
    <property type="evidence" value="ECO:0007669"/>
    <property type="project" value="InterPro"/>
</dbReference>
<feature type="compositionally biased region" description="Low complexity" evidence="9">
    <location>
        <begin position="292"/>
        <end position="312"/>
    </location>
</feature>
<keyword evidence="5" id="KW-0256">Endoplasmic reticulum</keyword>
<keyword evidence="6 10" id="KW-1133">Transmembrane helix</keyword>
<dbReference type="EMBL" id="QGDH01000061">
    <property type="protein sequence ID" value="RAR11053.1"/>
    <property type="molecule type" value="Genomic_DNA"/>
</dbReference>
<dbReference type="PANTHER" id="PTHR13202">
    <property type="entry name" value="MICROSOMAL SIGNAL PEPTIDASE 12 KDA SUBUNIT"/>
    <property type="match status" value="1"/>
</dbReference>
<sequence>MADQLLEQVRDAVEGQIDFEGQRLAEMLSTVLLGAAGILAFIVGFMAQDIRLALYIGLAGTALTFLVVVPPWPFYNKNMEDWLPAHNSTSQYNVDVDGEKPCTPSPLPPPPPPPRNHNPNRNNNPHTTPYMSTAHTTASPRAPRGKPQSPAQPQHNNSGRQSQRKPRNNRAPNAHNQRNGPVGSPSKGPIDPALAENATFSGDDAHMPSGPRSMKRHTQPQSSHRVFSPAESDPVPINPSATPAKIQAAYAGPTFHASPAPSALPIPKFLSRSVPSKTRAGPPTPPPEDSSDSGSLSPSASPSRAPVAVPPRNEQSPLDLLFKADAAERANNNNTLAGPPSHNPFISANKQRPHHFKHDSYHSLNGVFPIELDGESKHAHRSPPPAASPASQRSLTDPNGVPQLKDTHQQANGNDVMQDLFNRLSMSQKKPTAATPPRPGPQGLPASQTGQSPSPFHDGRPLVRSTSGPTTPQPQPTASENPDFYYGNRNLSPLFKAAQGDSSKRNSGLRTEIIADSPMVEQTAFQGFASVPQPHVMDPNAFSRARSGSGNGGTPNAYRQSMPAYQQSPGNQRRTPGRQQHQSRPDAYQPRGQRNGPGSGKLAMNGPPASAPRPSTTMMSFVPSSVAAKQRKTSTPAATATTPAMKTSTPSDTLALEQDLKRLLNLNPTGDTSGVRSVPPIKGVLSLPVYSLHSRDVITDAELFNCLFSWVAHLTHFTRRFSHAFKMKSLRGKASRFFRDSPTPDEKAAIYDNSDVEFGAGIQGAGVKKKSSRFFSRKNDKLDKPRLESPISSSSPSTILVPVADRVTAHDHGDGFDDLPEYDEDEESPQHSSAPSNVFASLNDKRTNSRLETSNVKPQSSLAALKDKTSRLFIGSKNTSPTHTPPPPPVPQIPVDLVVSKPHHPVLGPFPKKRSSRITLTKSQGRNISISRPQLTAQLFSPPIPEQTSTVPFEKRAGPAPQRPARPDSLDDDTLAFMRETGTRMVLSTSNRGSASTSTASTPRSQASSIEARLGFPSGHGTPRNSSLESPLAARFSPDPSLRLPVRDSSGSLVYSRFSEYVEYQRQGVHVSNGIDPQDREVGPIELFRPDKQGDWSLEKRVSSGVDGKDGGMLFRDRWGGFHFVADI</sequence>
<comment type="subcellular location">
    <subcellularLocation>
        <location evidence="1">Endoplasmic reticulum membrane</location>
        <topology evidence="1">Multi-pass membrane protein</topology>
    </subcellularLocation>
</comment>
<dbReference type="GO" id="GO:0016071">
    <property type="term" value="P:mRNA metabolic process"/>
    <property type="evidence" value="ECO:0007669"/>
    <property type="project" value="UniProtKB-ARBA"/>
</dbReference>
<protein>
    <recommendedName>
        <fullName evidence="3">Signal peptidase complex subunit 1</fullName>
    </recommendedName>
</protein>
<dbReference type="GO" id="GO:0005787">
    <property type="term" value="C:signal peptidase complex"/>
    <property type="evidence" value="ECO:0007669"/>
    <property type="project" value="InterPro"/>
</dbReference>
<feature type="region of interest" description="Disordered" evidence="9">
    <location>
        <begin position="90"/>
        <end position="241"/>
    </location>
</feature>
<feature type="region of interest" description="Disordered" evidence="9">
    <location>
        <begin position="779"/>
        <end position="889"/>
    </location>
</feature>
<dbReference type="Pfam" id="PF06645">
    <property type="entry name" value="SPC12"/>
    <property type="match status" value="1"/>
</dbReference>
<reference evidence="12" key="1">
    <citation type="submission" date="2018-05" db="EMBL/GenBank/DDBJ databases">
        <title>Draft genome sequence of Stemphylium lycopersici strain CIDEFI 213.</title>
        <authorList>
            <person name="Medina R."/>
            <person name="Franco M.E.E."/>
            <person name="Lucentini C.G."/>
            <person name="Saparrat M.C.N."/>
            <person name="Balatti P.A."/>
        </authorList>
    </citation>
    <scope>NUCLEOTIDE SEQUENCE [LARGE SCALE GENOMIC DNA]</scope>
    <source>
        <strain evidence="12">CIDEFI 213</strain>
    </source>
</reference>
<feature type="compositionally biased region" description="Low complexity" evidence="9">
    <location>
        <begin position="117"/>
        <end position="129"/>
    </location>
</feature>
<proteinExistence type="inferred from homology"/>
<comment type="function">
    <text evidence="8">Component of the signal peptidase complex (SPC) which catalyzes the cleavage of N-terminal signal sequences from nascent proteins as they are translocated into the lumen of the endoplasmic reticulum. Dispensable for SPC enzymatic activity.</text>
</comment>
<evidence type="ECO:0000256" key="4">
    <source>
        <dbReference type="ARBA" id="ARBA00022692"/>
    </source>
</evidence>
<comment type="similarity">
    <text evidence="2">Belongs to the SPCS1 family.</text>
</comment>
<organism evidence="11 12">
    <name type="scientific">Stemphylium lycopersici</name>
    <name type="common">Tomato gray leaf spot disease fungus</name>
    <name type="synonym">Thyrospora lycopersici</name>
    <dbReference type="NCBI Taxonomy" id="183478"/>
    <lineage>
        <taxon>Eukaryota</taxon>
        <taxon>Fungi</taxon>
        <taxon>Dikarya</taxon>
        <taxon>Ascomycota</taxon>
        <taxon>Pezizomycotina</taxon>
        <taxon>Dothideomycetes</taxon>
        <taxon>Pleosporomycetidae</taxon>
        <taxon>Pleosporales</taxon>
        <taxon>Pleosporineae</taxon>
        <taxon>Pleosporaceae</taxon>
        <taxon>Stemphylium</taxon>
    </lineage>
</organism>
<feature type="region of interest" description="Disordered" evidence="9">
    <location>
        <begin position="984"/>
        <end position="1034"/>
    </location>
</feature>
<feature type="compositionally biased region" description="Pro residues" evidence="9">
    <location>
        <begin position="103"/>
        <end position="116"/>
    </location>
</feature>
<feature type="compositionally biased region" description="Polar residues" evidence="9">
    <location>
        <begin position="445"/>
        <end position="454"/>
    </location>
</feature>
<feature type="compositionally biased region" description="Polar residues" evidence="9">
    <location>
        <begin position="850"/>
        <end position="862"/>
    </location>
</feature>
<dbReference type="PANTHER" id="PTHR13202:SF0">
    <property type="entry name" value="SIGNAL PEPTIDASE COMPLEX SUBUNIT 1"/>
    <property type="match status" value="1"/>
</dbReference>
<dbReference type="Pfam" id="PF15365">
    <property type="entry name" value="PNRC"/>
    <property type="match status" value="1"/>
</dbReference>
<feature type="compositionally biased region" description="Polar residues" evidence="9">
    <location>
        <begin position="557"/>
        <end position="582"/>
    </location>
</feature>
<evidence type="ECO:0000256" key="9">
    <source>
        <dbReference type="SAM" id="MobiDB-lite"/>
    </source>
</evidence>
<evidence type="ECO:0000256" key="10">
    <source>
        <dbReference type="SAM" id="Phobius"/>
    </source>
</evidence>
<keyword evidence="7 10" id="KW-0472">Membrane</keyword>
<feature type="region of interest" description="Disordered" evidence="9">
    <location>
        <begin position="427"/>
        <end position="507"/>
    </location>
</feature>
<dbReference type="GO" id="GO:0045047">
    <property type="term" value="P:protein targeting to ER"/>
    <property type="evidence" value="ECO:0007669"/>
    <property type="project" value="TreeGrafter"/>
</dbReference>
<feature type="compositionally biased region" description="Polar residues" evidence="9">
    <location>
        <begin position="170"/>
        <end position="179"/>
    </location>
</feature>
<dbReference type="InterPro" id="IPR028322">
    <property type="entry name" value="PNRC-like_rgn"/>
</dbReference>
<name>A0A364N3L7_STELY</name>
<evidence type="ECO:0000313" key="12">
    <source>
        <dbReference type="Proteomes" id="UP000249619"/>
    </source>
</evidence>
<keyword evidence="4 10" id="KW-0812">Transmembrane</keyword>
<feature type="compositionally biased region" description="Polar residues" evidence="9">
    <location>
        <begin position="613"/>
        <end position="623"/>
    </location>
</feature>
<dbReference type="STRING" id="183478.A0A364N3L7"/>